<dbReference type="AlphaFoldDB" id="A0A918A6Q3"/>
<evidence type="ECO:0000313" key="1">
    <source>
        <dbReference type="EMBL" id="GGP09664.1"/>
    </source>
</evidence>
<sequence length="75" mass="7646">MVLTGTLCALERDSLVRGTVYLTVPPRGECTPIMVFTPKSRSDVASVASIVPAASSSANAKMTALFAANASTAAT</sequence>
<gene>
    <name evidence="1" type="ORF">GCM10012278_46010</name>
</gene>
<reference evidence="1" key="2">
    <citation type="submission" date="2020-09" db="EMBL/GenBank/DDBJ databases">
        <authorList>
            <person name="Sun Q."/>
            <person name="Zhou Y."/>
        </authorList>
    </citation>
    <scope>NUCLEOTIDE SEQUENCE</scope>
    <source>
        <strain evidence="1">CGMCC 4.7430</strain>
    </source>
</reference>
<evidence type="ECO:0000313" key="2">
    <source>
        <dbReference type="Proteomes" id="UP000660745"/>
    </source>
</evidence>
<dbReference type="EMBL" id="BMNK01000008">
    <property type="protein sequence ID" value="GGP09664.1"/>
    <property type="molecule type" value="Genomic_DNA"/>
</dbReference>
<proteinExistence type="predicted"/>
<comment type="caution">
    <text evidence="1">The sequence shown here is derived from an EMBL/GenBank/DDBJ whole genome shotgun (WGS) entry which is preliminary data.</text>
</comment>
<dbReference type="Proteomes" id="UP000660745">
    <property type="component" value="Unassembled WGS sequence"/>
</dbReference>
<keyword evidence="2" id="KW-1185">Reference proteome</keyword>
<accession>A0A918A6Q3</accession>
<organism evidence="1 2">
    <name type="scientific">Nonomuraea glycinis</name>
    <dbReference type="NCBI Taxonomy" id="2047744"/>
    <lineage>
        <taxon>Bacteria</taxon>
        <taxon>Bacillati</taxon>
        <taxon>Actinomycetota</taxon>
        <taxon>Actinomycetes</taxon>
        <taxon>Streptosporangiales</taxon>
        <taxon>Streptosporangiaceae</taxon>
        <taxon>Nonomuraea</taxon>
    </lineage>
</organism>
<name>A0A918A6Q3_9ACTN</name>
<reference evidence="1" key="1">
    <citation type="journal article" date="2014" name="Int. J. Syst. Evol. Microbiol.">
        <title>Complete genome sequence of Corynebacterium casei LMG S-19264T (=DSM 44701T), isolated from a smear-ripened cheese.</title>
        <authorList>
            <consortium name="US DOE Joint Genome Institute (JGI-PGF)"/>
            <person name="Walter F."/>
            <person name="Albersmeier A."/>
            <person name="Kalinowski J."/>
            <person name="Ruckert C."/>
        </authorList>
    </citation>
    <scope>NUCLEOTIDE SEQUENCE</scope>
    <source>
        <strain evidence="1">CGMCC 4.7430</strain>
    </source>
</reference>
<protein>
    <submittedName>
        <fullName evidence="1">Uncharacterized protein</fullName>
    </submittedName>
</protein>